<reference evidence="1 2" key="1">
    <citation type="journal article" date="2020" name="Cell">
        <title>Large-Scale Comparative Analyses of Tick Genomes Elucidate Their Genetic Diversity and Vector Capacities.</title>
        <authorList>
            <consortium name="Tick Genome and Microbiome Consortium (TIGMIC)"/>
            <person name="Jia N."/>
            <person name="Wang J."/>
            <person name="Shi W."/>
            <person name="Du L."/>
            <person name="Sun Y."/>
            <person name="Zhan W."/>
            <person name="Jiang J.F."/>
            <person name="Wang Q."/>
            <person name="Zhang B."/>
            <person name="Ji P."/>
            <person name="Bell-Sakyi L."/>
            <person name="Cui X.M."/>
            <person name="Yuan T.T."/>
            <person name="Jiang B.G."/>
            <person name="Yang W.F."/>
            <person name="Lam T.T."/>
            <person name="Chang Q.C."/>
            <person name="Ding S.J."/>
            <person name="Wang X.J."/>
            <person name="Zhu J.G."/>
            <person name="Ruan X.D."/>
            <person name="Zhao L."/>
            <person name="Wei J.T."/>
            <person name="Ye R.Z."/>
            <person name="Que T.C."/>
            <person name="Du C.H."/>
            <person name="Zhou Y.H."/>
            <person name="Cheng J.X."/>
            <person name="Dai P.F."/>
            <person name="Guo W.B."/>
            <person name="Han X.H."/>
            <person name="Huang E.J."/>
            <person name="Li L.F."/>
            <person name="Wei W."/>
            <person name="Gao Y.C."/>
            <person name="Liu J.Z."/>
            <person name="Shao H.Z."/>
            <person name="Wang X."/>
            <person name="Wang C.C."/>
            <person name="Yang T.C."/>
            <person name="Huo Q.B."/>
            <person name="Li W."/>
            <person name="Chen H.Y."/>
            <person name="Chen S.E."/>
            <person name="Zhou L.G."/>
            <person name="Ni X.B."/>
            <person name="Tian J.H."/>
            <person name="Sheng Y."/>
            <person name="Liu T."/>
            <person name="Pan Y.S."/>
            <person name="Xia L.Y."/>
            <person name="Li J."/>
            <person name="Zhao F."/>
            <person name="Cao W.C."/>
        </authorList>
    </citation>
    <scope>NUCLEOTIDE SEQUENCE [LARGE SCALE GENOMIC DNA]</scope>
    <source>
        <strain evidence="1">Iper-2018</strain>
    </source>
</reference>
<sequence length="250" mass="28004">MEKEKNGRKGDRLTLYLLLVPREPALAEPPEKRPREPNEENDIPFDQLIDQIQDINATPFWNCIQNDQGVTFLNINQDPNNAPQLKYSVTVKPDLTGSVYCYSTKTTKLSGDFWIPTTITSLKTLVDLLDNIRAFDKSATSSGTGKKKDAILGLILSLCSNQQLNPSTEQDDEHAKALHPSSLECQNVSCTNRRRRSGCKRCYHWAEISPSRSRECRAPHTASAGKAHRQGECRSVLCSSKPEGTDYVCH</sequence>
<dbReference type="Proteomes" id="UP000805193">
    <property type="component" value="Unassembled WGS sequence"/>
</dbReference>
<organism evidence="1 2">
    <name type="scientific">Ixodes persulcatus</name>
    <name type="common">Taiga tick</name>
    <dbReference type="NCBI Taxonomy" id="34615"/>
    <lineage>
        <taxon>Eukaryota</taxon>
        <taxon>Metazoa</taxon>
        <taxon>Ecdysozoa</taxon>
        <taxon>Arthropoda</taxon>
        <taxon>Chelicerata</taxon>
        <taxon>Arachnida</taxon>
        <taxon>Acari</taxon>
        <taxon>Parasitiformes</taxon>
        <taxon>Ixodida</taxon>
        <taxon>Ixodoidea</taxon>
        <taxon>Ixodidae</taxon>
        <taxon>Ixodinae</taxon>
        <taxon>Ixodes</taxon>
    </lineage>
</organism>
<comment type="caution">
    <text evidence="1">The sequence shown here is derived from an EMBL/GenBank/DDBJ whole genome shotgun (WGS) entry which is preliminary data.</text>
</comment>
<evidence type="ECO:0000313" key="2">
    <source>
        <dbReference type="Proteomes" id="UP000805193"/>
    </source>
</evidence>
<dbReference type="EMBL" id="JABSTQ010005121">
    <property type="protein sequence ID" value="KAG0440087.1"/>
    <property type="molecule type" value="Genomic_DNA"/>
</dbReference>
<accession>A0AC60QQY8</accession>
<protein>
    <submittedName>
        <fullName evidence="1">Uncharacterized protein</fullName>
    </submittedName>
</protein>
<proteinExistence type="predicted"/>
<name>A0AC60QQY8_IXOPE</name>
<evidence type="ECO:0000313" key="1">
    <source>
        <dbReference type="EMBL" id="KAG0440087.1"/>
    </source>
</evidence>
<keyword evidence="2" id="KW-1185">Reference proteome</keyword>
<gene>
    <name evidence="1" type="ORF">HPB47_016417</name>
</gene>